<dbReference type="WBParaSite" id="PS1159_v2.g185.t1">
    <property type="protein sequence ID" value="PS1159_v2.g185.t1"/>
    <property type="gene ID" value="PS1159_v2.g185"/>
</dbReference>
<accession>A0AC35FMW0</accession>
<evidence type="ECO:0000313" key="2">
    <source>
        <dbReference type="WBParaSite" id="PS1159_v2.g185.t1"/>
    </source>
</evidence>
<name>A0AC35FMW0_9BILA</name>
<organism evidence="1 2">
    <name type="scientific">Panagrolaimus sp. PS1159</name>
    <dbReference type="NCBI Taxonomy" id="55785"/>
    <lineage>
        <taxon>Eukaryota</taxon>
        <taxon>Metazoa</taxon>
        <taxon>Ecdysozoa</taxon>
        <taxon>Nematoda</taxon>
        <taxon>Chromadorea</taxon>
        <taxon>Rhabditida</taxon>
        <taxon>Tylenchina</taxon>
        <taxon>Panagrolaimomorpha</taxon>
        <taxon>Panagrolaimoidea</taxon>
        <taxon>Panagrolaimidae</taxon>
        <taxon>Panagrolaimus</taxon>
    </lineage>
</organism>
<sequence>MNYSSVIKVPDENTLDALCTKTFNQLMIHRNVILRIRDIDYKLPTAIQAGALPLALSGKDLIVQSPPGSGKTLVFAALAAHILYDNHQSQQREPFVTILAASSEHVTKIKNLIIKLVPDGSNVCAFYGDGDDFTDEKIAKRCSIVIGTPDRMAKLCADGGITIKLSQLLIIDDADKLMAPTFVENIQSVFENRGSVVQVAAFCSSYPDGIERFLRRFMESPSIFRIDRQDVQLSAANRDDKVDVKDNTPETDDGIATSQSDQLLKNVSSNEPSASPTKTLLGSSANVDEPPVVSQSTNAKRDEPSMASQSSAVQLSPLNRDDEVAVEDNTLEINDIMATSQSDQLLKKVSLNEPSASLTKTLLGSSANVGELPVESQSTNAKSDEPSVGDEPSVELSPPNRDDKVAVKDNTPETDDGIAASQSEQLSKQVSLDESSASAPKTSSGGRQDVQLNATNRDDKIAIEDTTLEIDRDVKDNIPEKATFQSDQLSKTSNEPSAFPIKTSPGSSRNANFNEPSMASQSAAVQLSPPNLDNNVAIEDKTPETDDGIAASQSEQLSKNISSNEPSAFPTKTTPGGSFGQSNGFGAQNSDGGQGFGSTCGGSRGGFGHSDRFGARNNGGSASGGFGAQNNGGFGSTSGGRGGFGHSNGYGAQNNDISFGSTRRGSRSELGQSNGYGAQNNDSGFGSTRGGNRGGFGQSNGYGAQNNDSGFGSTHRGSRSGFGGGGNRGGYNRSIEFGGDKQMSSSRGSFGTGGGGFGKINNSDDQMNSSRGGFGRASRGNYGHGGFDQSNDNSNGFGENQMNSSGSYRDRGRFGNLNSAENQMSLSSATRGGFGGGRGGFDTSNSALDQINSSGSNRGFRSRDGSFGDRGGFGTSDSAENQINSSVLNRGGNFHSNYDQSSHGGFGSGFGQSAADNSQDVPAPEDKPQPLVLGHRFVR</sequence>
<protein>
    <submittedName>
        <fullName evidence="2">ATP-dependent RNA helicase</fullName>
    </submittedName>
</protein>
<dbReference type="Proteomes" id="UP000887580">
    <property type="component" value="Unplaced"/>
</dbReference>
<reference evidence="2" key="1">
    <citation type="submission" date="2022-11" db="UniProtKB">
        <authorList>
            <consortium name="WormBaseParasite"/>
        </authorList>
    </citation>
    <scope>IDENTIFICATION</scope>
</reference>
<evidence type="ECO:0000313" key="1">
    <source>
        <dbReference type="Proteomes" id="UP000887580"/>
    </source>
</evidence>
<proteinExistence type="predicted"/>